<dbReference type="HOGENOM" id="CLU_2242848_0_0_1"/>
<name>W6YUP6_COCC2</name>
<dbReference type="EMBL" id="KI964538">
    <property type="protein sequence ID" value="EUC39184.1"/>
    <property type="molecule type" value="Genomic_DNA"/>
</dbReference>
<feature type="non-terminal residue" evidence="1">
    <location>
        <position position="1"/>
    </location>
</feature>
<gene>
    <name evidence="1" type="ORF">COCCADRAFT_81194</name>
</gene>
<proteinExistence type="predicted"/>
<dbReference type="AlphaFoldDB" id="W6YUP6"/>
<keyword evidence="2" id="KW-1185">Reference proteome</keyword>
<evidence type="ECO:0000313" key="2">
    <source>
        <dbReference type="Proteomes" id="UP000053841"/>
    </source>
</evidence>
<dbReference type="KEGG" id="bze:COCCADRAFT_81194"/>
<dbReference type="RefSeq" id="XP_007706613.1">
    <property type="nucleotide sequence ID" value="XM_007708423.1"/>
</dbReference>
<organism evidence="1 2">
    <name type="scientific">Cochliobolus carbonum (strain 26-R-13)</name>
    <name type="common">Maize leaf spot fungus</name>
    <name type="synonym">Bipolaris zeicola</name>
    <dbReference type="NCBI Taxonomy" id="930089"/>
    <lineage>
        <taxon>Eukaryota</taxon>
        <taxon>Fungi</taxon>
        <taxon>Dikarya</taxon>
        <taxon>Ascomycota</taxon>
        <taxon>Pezizomycotina</taxon>
        <taxon>Dothideomycetes</taxon>
        <taxon>Pleosporomycetidae</taxon>
        <taxon>Pleosporales</taxon>
        <taxon>Pleosporineae</taxon>
        <taxon>Pleosporaceae</taxon>
        <taxon>Bipolaris</taxon>
    </lineage>
</organism>
<sequence length="105" mass="11688">TLRSDNAVRSAPDNRQRISSLAVTPSFDLESISLSVIGSLSSFVKLWPLCWTCLLRIVVALAAWLTKLVPYLRFQGTLFVLNSTILCLPLTRDLLTLSVRVEQTP</sequence>
<evidence type="ECO:0000313" key="1">
    <source>
        <dbReference type="EMBL" id="EUC39184.1"/>
    </source>
</evidence>
<reference evidence="1 2" key="1">
    <citation type="journal article" date="2013" name="PLoS Genet.">
        <title>Comparative genome structure, secondary metabolite, and effector coding capacity across Cochliobolus pathogens.</title>
        <authorList>
            <person name="Condon B.J."/>
            <person name="Leng Y."/>
            <person name="Wu D."/>
            <person name="Bushley K.E."/>
            <person name="Ohm R.A."/>
            <person name="Otillar R."/>
            <person name="Martin J."/>
            <person name="Schackwitz W."/>
            <person name="Grimwood J."/>
            <person name="MohdZainudin N."/>
            <person name="Xue C."/>
            <person name="Wang R."/>
            <person name="Manning V.A."/>
            <person name="Dhillon B."/>
            <person name="Tu Z.J."/>
            <person name="Steffenson B.J."/>
            <person name="Salamov A."/>
            <person name="Sun H."/>
            <person name="Lowry S."/>
            <person name="LaButti K."/>
            <person name="Han J."/>
            <person name="Copeland A."/>
            <person name="Lindquist E."/>
            <person name="Barry K."/>
            <person name="Schmutz J."/>
            <person name="Baker S.E."/>
            <person name="Ciuffetti L.M."/>
            <person name="Grigoriev I.V."/>
            <person name="Zhong S."/>
            <person name="Turgeon B.G."/>
        </authorList>
    </citation>
    <scope>NUCLEOTIDE SEQUENCE [LARGE SCALE GENOMIC DNA]</scope>
    <source>
        <strain evidence="1 2">26-R-13</strain>
    </source>
</reference>
<accession>W6YUP6</accession>
<protein>
    <submittedName>
        <fullName evidence="1">Uncharacterized protein</fullName>
    </submittedName>
</protein>
<dbReference type="GeneID" id="19151119"/>
<dbReference type="Proteomes" id="UP000053841">
    <property type="component" value="Unassembled WGS sequence"/>
</dbReference>